<sequence>MASKRRNLFYKNKKQQTTEIPRWKKRCPLPSHSFQITHTKGSDNVVADCLSRMVNAIDLPLPSTDMHSEVTWDPEDFEHLPLGQPQGEIREAARQRLLRRVLICWRSPKLLHGWHRSPVPSPCGKLRSVGGYYDDTYPEITLDVMEGIVVFLDGNVGLKAIGGQTRFTADSLLATKIGNFSVQDAPRSGRPTAINSDEVKEMADTNPRYTTRQIADILKISKPSVENYLHQLGYVSRLDVWISKQPRPKDFHLQFVVET</sequence>
<evidence type="ECO:0000313" key="2">
    <source>
        <dbReference type="Proteomes" id="UP001558652"/>
    </source>
</evidence>
<dbReference type="EMBL" id="JBFDAA010000008">
    <property type="protein sequence ID" value="KAL1129699.1"/>
    <property type="molecule type" value="Genomic_DNA"/>
</dbReference>
<evidence type="ECO:0000313" key="1">
    <source>
        <dbReference type="EMBL" id="KAL1129699.1"/>
    </source>
</evidence>
<organism evidence="1 2">
    <name type="scientific">Ranatra chinensis</name>
    <dbReference type="NCBI Taxonomy" id="642074"/>
    <lineage>
        <taxon>Eukaryota</taxon>
        <taxon>Metazoa</taxon>
        <taxon>Ecdysozoa</taxon>
        <taxon>Arthropoda</taxon>
        <taxon>Hexapoda</taxon>
        <taxon>Insecta</taxon>
        <taxon>Pterygota</taxon>
        <taxon>Neoptera</taxon>
        <taxon>Paraneoptera</taxon>
        <taxon>Hemiptera</taxon>
        <taxon>Heteroptera</taxon>
        <taxon>Panheteroptera</taxon>
        <taxon>Nepomorpha</taxon>
        <taxon>Nepidae</taxon>
        <taxon>Ranatrinae</taxon>
        <taxon>Ranatra</taxon>
    </lineage>
</organism>
<name>A0ABD0YF21_9HEMI</name>
<proteinExistence type="predicted"/>
<accession>A0ABD0YF21</accession>
<comment type="caution">
    <text evidence="1">The sequence shown here is derived from an EMBL/GenBank/DDBJ whole genome shotgun (WGS) entry which is preliminary data.</text>
</comment>
<keyword evidence="2" id="KW-1185">Reference proteome</keyword>
<dbReference type="InterPro" id="IPR052709">
    <property type="entry name" value="Transposase-MT_Hybrid"/>
</dbReference>
<dbReference type="InterPro" id="IPR036388">
    <property type="entry name" value="WH-like_DNA-bd_sf"/>
</dbReference>
<dbReference type="PANTHER" id="PTHR46060:SF2">
    <property type="entry name" value="HISTONE-LYSINE N-METHYLTRANSFERASE SETMAR"/>
    <property type="match status" value="1"/>
</dbReference>
<dbReference type="PANTHER" id="PTHR46060">
    <property type="entry name" value="MARINER MOS1 TRANSPOSASE-LIKE PROTEIN"/>
    <property type="match status" value="1"/>
</dbReference>
<dbReference type="Proteomes" id="UP001558652">
    <property type="component" value="Unassembled WGS sequence"/>
</dbReference>
<dbReference type="Gene3D" id="1.10.10.10">
    <property type="entry name" value="Winged helix-like DNA-binding domain superfamily/Winged helix DNA-binding domain"/>
    <property type="match status" value="1"/>
</dbReference>
<protein>
    <submittedName>
        <fullName evidence="1">Uncharacterized protein</fullName>
    </submittedName>
</protein>
<reference evidence="1 2" key="1">
    <citation type="submission" date="2024-07" db="EMBL/GenBank/DDBJ databases">
        <title>Chromosome-level genome assembly of the water stick insect Ranatra chinensis (Heteroptera: Nepidae).</title>
        <authorList>
            <person name="Liu X."/>
        </authorList>
    </citation>
    <scope>NUCLEOTIDE SEQUENCE [LARGE SCALE GENOMIC DNA]</scope>
    <source>
        <strain evidence="1">Cailab_2021Rc</strain>
        <tissue evidence="1">Muscle</tissue>
    </source>
</reference>
<gene>
    <name evidence="1" type="ORF">AAG570_012643</name>
</gene>
<dbReference type="AlphaFoldDB" id="A0ABD0YF21"/>